<accession>A0A0V1H2B5</accession>
<comment type="caution">
    <text evidence="2">The sequence shown here is derived from an EMBL/GenBank/DDBJ whole genome shotgun (WGS) entry which is preliminary data.</text>
</comment>
<dbReference type="Proteomes" id="UP000055024">
    <property type="component" value="Unassembled WGS sequence"/>
</dbReference>
<protein>
    <submittedName>
        <fullName evidence="2">Uncharacterized protein</fullName>
    </submittedName>
</protein>
<dbReference type="STRING" id="268475.A0A0V1H2B5"/>
<name>A0A0V1H2B5_9BILA</name>
<reference evidence="2 3" key="1">
    <citation type="submission" date="2015-01" db="EMBL/GenBank/DDBJ databases">
        <title>Evolution of Trichinella species and genotypes.</title>
        <authorList>
            <person name="Korhonen P.K."/>
            <person name="Edoardo P."/>
            <person name="Giuseppe L.R."/>
            <person name="Gasser R.B."/>
        </authorList>
    </citation>
    <scope>NUCLEOTIDE SEQUENCE [LARGE SCALE GENOMIC DNA]</scope>
    <source>
        <strain evidence="2">ISS1029</strain>
    </source>
</reference>
<feature type="compositionally biased region" description="Basic and acidic residues" evidence="1">
    <location>
        <begin position="1"/>
        <end position="25"/>
    </location>
</feature>
<organism evidence="2 3">
    <name type="scientific">Trichinella zimbabwensis</name>
    <dbReference type="NCBI Taxonomy" id="268475"/>
    <lineage>
        <taxon>Eukaryota</taxon>
        <taxon>Metazoa</taxon>
        <taxon>Ecdysozoa</taxon>
        <taxon>Nematoda</taxon>
        <taxon>Enoplea</taxon>
        <taxon>Dorylaimia</taxon>
        <taxon>Trichinellida</taxon>
        <taxon>Trichinellidae</taxon>
        <taxon>Trichinella</taxon>
    </lineage>
</organism>
<evidence type="ECO:0000313" key="3">
    <source>
        <dbReference type="Proteomes" id="UP000055024"/>
    </source>
</evidence>
<dbReference type="OrthoDB" id="5936191at2759"/>
<evidence type="ECO:0000256" key="1">
    <source>
        <dbReference type="SAM" id="MobiDB-lite"/>
    </source>
</evidence>
<dbReference type="AlphaFoldDB" id="A0A0V1H2B5"/>
<keyword evidence="3" id="KW-1185">Reference proteome</keyword>
<feature type="region of interest" description="Disordered" evidence="1">
    <location>
        <begin position="1"/>
        <end position="26"/>
    </location>
</feature>
<evidence type="ECO:0000313" key="2">
    <source>
        <dbReference type="EMBL" id="KRZ04630.1"/>
    </source>
</evidence>
<dbReference type="EMBL" id="JYDP01000159">
    <property type="protein sequence ID" value="KRZ04630.1"/>
    <property type="molecule type" value="Genomic_DNA"/>
</dbReference>
<gene>
    <name evidence="2" type="ORF">T11_6340</name>
</gene>
<sequence>MIHHASKNDRQSYSHAEEEKEKPDRQLSIQLSESELKMHRIECWQTKIVQKDIANTHKYRQGIILFSAVTIHILPLSGVRRSSGWQQAFTFHLPQIIPNSFALPSNFTNSPQNYIPSSECCLTRDSNQHAYCFTTCLATIPACWLDIGNWDTGNALYNTTLVIIRRCFLSLTCDASFPPHFSYLLAKNIVPLSALEYFSCPNDLS</sequence>
<proteinExistence type="predicted"/>